<reference evidence="2" key="1">
    <citation type="submission" date="2022-11" db="UniProtKB">
        <authorList>
            <consortium name="WormBaseParasite"/>
        </authorList>
    </citation>
    <scope>IDENTIFICATION</scope>
</reference>
<evidence type="ECO:0000313" key="2">
    <source>
        <dbReference type="WBParaSite" id="ACRNAN_scaffold8447.g27259.t1"/>
    </source>
</evidence>
<evidence type="ECO:0000313" key="1">
    <source>
        <dbReference type="Proteomes" id="UP000887540"/>
    </source>
</evidence>
<accession>A0A914EIX1</accession>
<sequence length="83" mass="9188">MGDSGMKKGDSGGGLYTLCGHFIGMAVEFDDKEKDGISMCHFNPATYMLSKIQDQGYALSDLNNFEANDYPKQDMSPPEDRVR</sequence>
<dbReference type="Proteomes" id="UP000887540">
    <property type="component" value="Unplaced"/>
</dbReference>
<keyword evidence="1" id="KW-1185">Reference proteome</keyword>
<proteinExistence type="predicted"/>
<organism evidence="1 2">
    <name type="scientific">Acrobeloides nanus</name>
    <dbReference type="NCBI Taxonomy" id="290746"/>
    <lineage>
        <taxon>Eukaryota</taxon>
        <taxon>Metazoa</taxon>
        <taxon>Ecdysozoa</taxon>
        <taxon>Nematoda</taxon>
        <taxon>Chromadorea</taxon>
        <taxon>Rhabditida</taxon>
        <taxon>Tylenchina</taxon>
        <taxon>Cephalobomorpha</taxon>
        <taxon>Cephaloboidea</taxon>
        <taxon>Cephalobidae</taxon>
        <taxon>Acrobeloides</taxon>
    </lineage>
</organism>
<name>A0A914EIX1_9BILA</name>
<dbReference type="AlphaFoldDB" id="A0A914EIX1"/>
<protein>
    <submittedName>
        <fullName evidence="2">Uncharacterized protein</fullName>
    </submittedName>
</protein>
<dbReference type="WBParaSite" id="ACRNAN_scaffold8447.g27259.t1">
    <property type="protein sequence ID" value="ACRNAN_scaffold8447.g27259.t1"/>
    <property type="gene ID" value="ACRNAN_scaffold8447.g27259"/>
</dbReference>